<dbReference type="FunCoup" id="A0A2P6NPV8">
    <property type="interactions" value="66"/>
</dbReference>
<dbReference type="GO" id="GO:0003688">
    <property type="term" value="F:DNA replication origin binding"/>
    <property type="evidence" value="ECO:0007669"/>
    <property type="project" value="TreeGrafter"/>
</dbReference>
<dbReference type="Pfam" id="PF13191">
    <property type="entry name" value="AAA_16"/>
    <property type="match status" value="1"/>
</dbReference>
<accession>A0A2P6NPV8</accession>
<feature type="region of interest" description="Disordered" evidence="2">
    <location>
        <begin position="1"/>
        <end position="30"/>
    </location>
</feature>
<name>A0A2P6NPV8_9EUKA</name>
<keyword evidence="7" id="KW-1185">Reference proteome</keyword>
<dbReference type="SUPFAM" id="SSF46785">
    <property type="entry name" value="Winged helix' DNA-binding domain"/>
    <property type="match status" value="1"/>
</dbReference>
<dbReference type="InterPro" id="IPR054425">
    <property type="entry name" value="Cdc6_ORC1-like_ATPase_lid"/>
</dbReference>
<dbReference type="Proteomes" id="UP000241769">
    <property type="component" value="Unassembled WGS sequence"/>
</dbReference>
<dbReference type="GO" id="GO:0033314">
    <property type="term" value="P:mitotic DNA replication checkpoint signaling"/>
    <property type="evidence" value="ECO:0007669"/>
    <property type="project" value="TreeGrafter"/>
</dbReference>
<feature type="domain" description="Orc1-like AAA ATPase" evidence="4">
    <location>
        <begin position="55"/>
        <end position="137"/>
    </location>
</feature>
<evidence type="ECO:0000256" key="2">
    <source>
        <dbReference type="SAM" id="MobiDB-lite"/>
    </source>
</evidence>
<dbReference type="InterPro" id="IPR015163">
    <property type="entry name" value="Cdc6_C"/>
</dbReference>
<organism evidence="6 7">
    <name type="scientific">Planoprotostelium fungivorum</name>
    <dbReference type="NCBI Taxonomy" id="1890364"/>
    <lineage>
        <taxon>Eukaryota</taxon>
        <taxon>Amoebozoa</taxon>
        <taxon>Evosea</taxon>
        <taxon>Variosea</taxon>
        <taxon>Cavosteliida</taxon>
        <taxon>Cavosteliaceae</taxon>
        <taxon>Planoprotostelium</taxon>
    </lineage>
</organism>
<dbReference type="PANTHER" id="PTHR10763">
    <property type="entry name" value="CELL DIVISION CONTROL PROTEIN 6-RELATED"/>
    <property type="match status" value="1"/>
</dbReference>
<dbReference type="Gene3D" id="1.10.8.60">
    <property type="match status" value="1"/>
</dbReference>
<proteinExistence type="predicted"/>
<dbReference type="Gene3D" id="3.40.50.300">
    <property type="entry name" value="P-loop containing nucleotide triphosphate hydrolases"/>
    <property type="match status" value="1"/>
</dbReference>
<dbReference type="Pfam" id="PF22606">
    <property type="entry name" value="Cdc6-ORC-like_ATPase_lid"/>
    <property type="match status" value="1"/>
</dbReference>
<evidence type="ECO:0000313" key="6">
    <source>
        <dbReference type="EMBL" id="PRP86001.1"/>
    </source>
</evidence>
<dbReference type="InterPro" id="IPR027417">
    <property type="entry name" value="P-loop_NTPase"/>
</dbReference>
<keyword evidence="1" id="KW-0235">DNA replication</keyword>
<reference evidence="6 7" key="1">
    <citation type="journal article" date="2018" name="Genome Biol. Evol.">
        <title>Multiple Roots of Fruiting Body Formation in Amoebozoa.</title>
        <authorList>
            <person name="Hillmann F."/>
            <person name="Forbes G."/>
            <person name="Novohradska S."/>
            <person name="Ferling I."/>
            <person name="Riege K."/>
            <person name="Groth M."/>
            <person name="Westermann M."/>
            <person name="Marz M."/>
            <person name="Spaller T."/>
            <person name="Winckler T."/>
            <person name="Schaap P."/>
            <person name="Glockner G."/>
        </authorList>
    </citation>
    <scope>NUCLEOTIDE SEQUENCE [LARGE SCALE GENOMIC DNA]</scope>
    <source>
        <strain evidence="6 7">Jena</strain>
    </source>
</reference>
<protein>
    <submittedName>
        <fullName evidence="6">Uncharacterized protein</fullName>
    </submittedName>
</protein>
<dbReference type="EMBL" id="MDYQ01000036">
    <property type="protein sequence ID" value="PRP86001.1"/>
    <property type="molecule type" value="Genomic_DNA"/>
</dbReference>
<dbReference type="Pfam" id="PF09079">
    <property type="entry name" value="WHD_Cdc6"/>
    <property type="match status" value="1"/>
</dbReference>
<feature type="domain" description="Cdc6/ORC1-like ATPase lid" evidence="5">
    <location>
        <begin position="224"/>
        <end position="279"/>
    </location>
</feature>
<dbReference type="GO" id="GO:0006270">
    <property type="term" value="P:DNA replication initiation"/>
    <property type="evidence" value="ECO:0007669"/>
    <property type="project" value="TreeGrafter"/>
</dbReference>
<evidence type="ECO:0000259" key="4">
    <source>
        <dbReference type="Pfam" id="PF13191"/>
    </source>
</evidence>
<evidence type="ECO:0000259" key="5">
    <source>
        <dbReference type="Pfam" id="PF22606"/>
    </source>
</evidence>
<evidence type="ECO:0000256" key="1">
    <source>
        <dbReference type="ARBA" id="ARBA00022705"/>
    </source>
</evidence>
<dbReference type="InterPro" id="IPR041664">
    <property type="entry name" value="AAA_16"/>
</dbReference>
<dbReference type="InterPro" id="IPR050311">
    <property type="entry name" value="ORC1/CDC6"/>
</dbReference>
<comment type="caution">
    <text evidence="6">The sequence shown here is derived from an EMBL/GenBank/DDBJ whole genome shotgun (WGS) entry which is preliminary data.</text>
</comment>
<dbReference type="STRING" id="1890364.A0A2P6NPV8"/>
<feature type="compositionally biased region" description="Basic and acidic residues" evidence="2">
    <location>
        <begin position="17"/>
        <end position="30"/>
    </location>
</feature>
<gene>
    <name evidence="6" type="ORF">PROFUN_05772</name>
</gene>
<sequence>MTTRSRKRPLENSSEEENQRSKKEKIDAVHSDIHVRLSSARQAFTLQEEPRSVSGREKELKEIRDWIQEHIDNGSSSSLYISGRPGSGKTATINQLRKDLVSSQSRTNCVYINCMQFTADRKQVYREISASSQLGSCDTAAEISSLLGSRQSKTKLTRKMQLELAEIFGWTTIESERHIALRFSHEKESRTLVIGIANALDMTDRIPLLSYIKCEPKLMHFRGYTKEEIAKIIQERLPPLREGESPLLDPLAIHLLSQTVASRSGDIRMVLDICRKAVQKIQNRVELDGERAVTKITIADMKGICSGLLYDPVVEEVKSLSVHGQLLLVVLTLWSRKNKKAITGRQLREEYRTYSKKIGIPGVESEVADLCGSLEAFTVMGKQKEFNTRTMGLRISEESLLLGLEDVKILQNLIKQ</sequence>
<dbReference type="PANTHER" id="PTHR10763:SF26">
    <property type="entry name" value="CELL DIVISION CONTROL PROTEIN 6 HOMOLOG"/>
    <property type="match status" value="1"/>
</dbReference>
<dbReference type="SUPFAM" id="SSF52540">
    <property type="entry name" value="P-loop containing nucleoside triphosphate hydrolases"/>
    <property type="match status" value="1"/>
</dbReference>
<evidence type="ECO:0000259" key="3">
    <source>
        <dbReference type="Pfam" id="PF09079"/>
    </source>
</evidence>
<dbReference type="InterPro" id="IPR036390">
    <property type="entry name" value="WH_DNA-bd_sf"/>
</dbReference>
<dbReference type="AlphaFoldDB" id="A0A2P6NPV8"/>
<dbReference type="InParanoid" id="A0A2P6NPV8"/>
<dbReference type="GO" id="GO:0005634">
    <property type="term" value="C:nucleus"/>
    <property type="evidence" value="ECO:0007669"/>
    <property type="project" value="TreeGrafter"/>
</dbReference>
<evidence type="ECO:0000313" key="7">
    <source>
        <dbReference type="Proteomes" id="UP000241769"/>
    </source>
</evidence>
<feature type="domain" description="Cdc6 C-terminal" evidence="3">
    <location>
        <begin position="315"/>
        <end position="395"/>
    </location>
</feature>
<dbReference type="OrthoDB" id="1926878at2759"/>